<evidence type="ECO:0000313" key="1">
    <source>
        <dbReference type="EMBL" id="OYD06938.1"/>
    </source>
</evidence>
<keyword evidence="2" id="KW-1185">Reference proteome</keyword>
<dbReference type="AlphaFoldDB" id="A0A235B3R0"/>
<dbReference type="Proteomes" id="UP000215459">
    <property type="component" value="Unassembled WGS sequence"/>
</dbReference>
<dbReference type="Pfam" id="PF07485">
    <property type="entry name" value="DUF1529"/>
    <property type="match status" value="1"/>
</dbReference>
<dbReference type="OrthoDB" id="4687120at2"/>
<evidence type="ECO:0000313" key="2">
    <source>
        <dbReference type="Proteomes" id="UP000215459"/>
    </source>
</evidence>
<accession>A0A235B3R0</accession>
<sequence>MLSTLQRLCNRFARIVQGQPLVVNGVCFVQKFRNIRATILGRRTRSPLVLPTFFTFESIDRKGRALNLGETVILQEEINPFISALRRRGIIVTALHNHWLFERPRLMYIHFESVENPIVFARKVAEALKVLKN</sequence>
<comment type="caution">
    <text evidence="1">The sequence shown here is derived from an EMBL/GenBank/DDBJ whole genome shotgun (WGS) entry which is preliminary data.</text>
</comment>
<protein>
    <recommendedName>
        <fullName evidence="3">DUF1259 domain-containing protein</fullName>
    </recommendedName>
</protein>
<organism evidence="1 2">
    <name type="scientific">Paludifilum halophilum</name>
    <dbReference type="NCBI Taxonomy" id="1642702"/>
    <lineage>
        <taxon>Bacteria</taxon>
        <taxon>Bacillati</taxon>
        <taxon>Bacillota</taxon>
        <taxon>Bacilli</taxon>
        <taxon>Bacillales</taxon>
        <taxon>Thermoactinomycetaceae</taxon>
        <taxon>Paludifilum</taxon>
    </lineage>
</organism>
<gene>
    <name evidence="1" type="ORF">CHM34_13440</name>
</gene>
<evidence type="ECO:0008006" key="3">
    <source>
        <dbReference type="Google" id="ProtNLM"/>
    </source>
</evidence>
<dbReference type="InterPro" id="IPR011094">
    <property type="entry name" value="Uncharacterised_LppY/LpqO"/>
</dbReference>
<proteinExistence type="predicted"/>
<dbReference type="EMBL" id="NOWF01000008">
    <property type="protein sequence ID" value="OYD06938.1"/>
    <property type="molecule type" value="Genomic_DNA"/>
</dbReference>
<name>A0A235B3R0_9BACL</name>
<reference evidence="1 2" key="1">
    <citation type="submission" date="2017-07" db="EMBL/GenBank/DDBJ databases">
        <title>The genome sequence of Paludifilum halophilum highlights mechanisms for microbial adaptation to high salt environemnts.</title>
        <authorList>
            <person name="Belbahri L."/>
        </authorList>
    </citation>
    <scope>NUCLEOTIDE SEQUENCE [LARGE SCALE GENOMIC DNA]</scope>
    <source>
        <strain evidence="1 2">DSM 102817</strain>
    </source>
</reference>